<dbReference type="SUPFAM" id="SSF53448">
    <property type="entry name" value="Nucleotide-diphospho-sugar transferases"/>
    <property type="match status" value="1"/>
</dbReference>
<dbReference type="Pfam" id="PF00535">
    <property type="entry name" value="Glycos_transf_2"/>
    <property type="match status" value="1"/>
</dbReference>
<comment type="caution">
    <text evidence="6">The sequence shown here is derived from an EMBL/GenBank/DDBJ whole genome shotgun (WGS) entry which is preliminary data.</text>
</comment>
<keyword evidence="4" id="KW-0812">Transmembrane</keyword>
<protein>
    <submittedName>
        <fullName evidence="6">Glycosyl transferase family 2</fullName>
    </submittedName>
</protein>
<dbReference type="Proteomes" id="UP000033858">
    <property type="component" value="Unassembled WGS sequence"/>
</dbReference>
<keyword evidence="2" id="KW-0328">Glycosyltransferase</keyword>
<comment type="similarity">
    <text evidence="1">Belongs to the glycosyltransferase 2 family.</text>
</comment>
<evidence type="ECO:0000313" key="7">
    <source>
        <dbReference type="Proteomes" id="UP000033858"/>
    </source>
</evidence>
<feature type="domain" description="Glycosyltransferase 2-like" evidence="5">
    <location>
        <begin position="7"/>
        <end position="176"/>
    </location>
</feature>
<dbReference type="Gene3D" id="3.90.550.10">
    <property type="entry name" value="Spore Coat Polysaccharide Biosynthesis Protein SpsA, Chain A"/>
    <property type="match status" value="1"/>
</dbReference>
<dbReference type="EMBL" id="LCAE01000001">
    <property type="protein sequence ID" value="KKR88179.1"/>
    <property type="molecule type" value="Genomic_DNA"/>
</dbReference>
<evidence type="ECO:0000256" key="4">
    <source>
        <dbReference type="SAM" id="Phobius"/>
    </source>
</evidence>
<reference evidence="6 7" key="1">
    <citation type="journal article" date="2015" name="Nature">
        <title>rRNA introns, odd ribosomes, and small enigmatic genomes across a large radiation of phyla.</title>
        <authorList>
            <person name="Brown C.T."/>
            <person name="Hug L.A."/>
            <person name="Thomas B.C."/>
            <person name="Sharon I."/>
            <person name="Castelle C.J."/>
            <person name="Singh A."/>
            <person name="Wilkins M.J."/>
            <person name="Williams K.H."/>
            <person name="Banfield J.F."/>
        </authorList>
    </citation>
    <scope>NUCLEOTIDE SEQUENCE [LARGE SCALE GENOMIC DNA]</scope>
</reference>
<evidence type="ECO:0000256" key="3">
    <source>
        <dbReference type="ARBA" id="ARBA00022679"/>
    </source>
</evidence>
<keyword evidence="4" id="KW-0472">Membrane</keyword>
<evidence type="ECO:0000259" key="5">
    <source>
        <dbReference type="Pfam" id="PF00535"/>
    </source>
</evidence>
<organism evidence="6 7">
    <name type="scientific">Candidatus Woesebacteria bacterium GW2011_GWB1_41_10</name>
    <dbReference type="NCBI Taxonomy" id="1618577"/>
    <lineage>
        <taxon>Bacteria</taxon>
        <taxon>Candidatus Woeseibacteriota</taxon>
    </lineage>
</organism>
<dbReference type="GO" id="GO:0016757">
    <property type="term" value="F:glycosyltransferase activity"/>
    <property type="evidence" value="ECO:0007669"/>
    <property type="project" value="UniProtKB-KW"/>
</dbReference>
<dbReference type="PANTHER" id="PTHR43179">
    <property type="entry name" value="RHAMNOSYLTRANSFERASE WBBL"/>
    <property type="match status" value="1"/>
</dbReference>
<keyword evidence="4" id="KW-1133">Transmembrane helix</keyword>
<dbReference type="InterPro" id="IPR029044">
    <property type="entry name" value="Nucleotide-diphossugar_trans"/>
</dbReference>
<sequence length="342" mass="39819">MKKPLVSIIIVNWNGGEVFDDCLKTLKNLDYPAWELIVVDNASTDGSEKLPGKYRLPYKRYVLIKNKKNTGFAPANNQGRLKAKGEYILLLNNDTKVPMDFLTKMVDRMEEDKSIGAMQPKIKLMDKPEYLDNAGTFLTRTGFLKHWGFMERDRREFNRERIIFSAKGACLLTRDGVIKKAGGLFDDDFVSYFEDSDYCYRVWLTGYKVIYWPGTFIYHKLGYTSKRMSQIGINYNSLKNSIASYFKNLGAISLFTLWLSHIVLILGLGFYYLARLRWDKAKMVFDALKWNALNFGKNLRKRNKIQKLRIVSDGEIFRQVMHKVNIIELLSHFLKVEANFKQ</sequence>
<accession>A0A0G0UH83</accession>
<keyword evidence="3 6" id="KW-0808">Transferase</keyword>
<evidence type="ECO:0000256" key="2">
    <source>
        <dbReference type="ARBA" id="ARBA00022676"/>
    </source>
</evidence>
<evidence type="ECO:0000313" key="6">
    <source>
        <dbReference type="EMBL" id="KKR88179.1"/>
    </source>
</evidence>
<dbReference type="AlphaFoldDB" id="A0A0G0UH83"/>
<feature type="transmembrane region" description="Helical" evidence="4">
    <location>
        <begin position="249"/>
        <end position="273"/>
    </location>
</feature>
<dbReference type="PANTHER" id="PTHR43179:SF12">
    <property type="entry name" value="GALACTOFURANOSYLTRANSFERASE GLFT2"/>
    <property type="match status" value="1"/>
</dbReference>
<evidence type="ECO:0000256" key="1">
    <source>
        <dbReference type="ARBA" id="ARBA00006739"/>
    </source>
</evidence>
<dbReference type="InterPro" id="IPR001173">
    <property type="entry name" value="Glyco_trans_2-like"/>
</dbReference>
<dbReference type="CDD" id="cd04186">
    <property type="entry name" value="GT_2_like_c"/>
    <property type="match status" value="1"/>
</dbReference>
<gene>
    <name evidence="6" type="ORF">UU32_C0001G0015</name>
</gene>
<name>A0A0G0UH83_9BACT</name>
<proteinExistence type="inferred from homology"/>